<comment type="function">
    <text evidence="11">Required for proper folding and/or the stability of a subset of proteins in the endoplasmic reticulum. Component of glycosylphosphatidylinositol-mannosyltransferase 1 which transfers the first of the 4 mannoses in the GPI-anchor precursors during GPI-anchor biosynthesis. Probably acts by stabilizing the mannosyltransferase GPI14.</text>
</comment>
<evidence type="ECO:0000256" key="2">
    <source>
        <dbReference type="ARBA" id="ARBA00004687"/>
    </source>
</evidence>
<evidence type="ECO:0000256" key="6">
    <source>
        <dbReference type="ARBA" id="ARBA00022692"/>
    </source>
</evidence>
<comment type="subcellular location">
    <subcellularLocation>
        <location evidence="11">Endoplasmic reticulum membrane</location>
        <topology evidence="11">Single-pass membrane protein</topology>
    </subcellularLocation>
    <subcellularLocation>
        <location evidence="1">Endoplasmic reticulum membrane</location>
        <topology evidence="1">Single-pass type III membrane protein</topology>
    </subcellularLocation>
</comment>
<dbReference type="GO" id="GO:0000030">
    <property type="term" value="F:mannosyltransferase activity"/>
    <property type="evidence" value="ECO:0007669"/>
    <property type="project" value="TreeGrafter"/>
</dbReference>
<dbReference type="EMBL" id="CAJVPJ010000022">
    <property type="protein sequence ID" value="CAG8458505.1"/>
    <property type="molecule type" value="Genomic_DNA"/>
</dbReference>
<comment type="caution">
    <text evidence="12">The sequence shown here is derived from an EMBL/GenBank/DDBJ whole genome shotgun (WGS) entry which is preliminary data.</text>
</comment>
<evidence type="ECO:0000256" key="9">
    <source>
        <dbReference type="ARBA" id="ARBA00023136"/>
    </source>
</evidence>
<dbReference type="SMART" id="SM00780">
    <property type="entry name" value="PIG-X"/>
    <property type="match status" value="1"/>
</dbReference>
<proteinExistence type="inferred from homology"/>
<evidence type="ECO:0000256" key="8">
    <source>
        <dbReference type="ARBA" id="ARBA00022989"/>
    </source>
</evidence>
<comment type="pathway">
    <text evidence="2 11">Glycolipid biosynthesis; glycosylphosphatidylinositol-anchor biosynthesis.</text>
</comment>
<evidence type="ECO:0000256" key="7">
    <source>
        <dbReference type="ARBA" id="ARBA00022824"/>
    </source>
</evidence>
<reference evidence="12" key="1">
    <citation type="submission" date="2021-06" db="EMBL/GenBank/DDBJ databases">
        <authorList>
            <person name="Kallberg Y."/>
            <person name="Tangrot J."/>
            <person name="Rosling A."/>
        </authorList>
    </citation>
    <scope>NUCLEOTIDE SEQUENCE</scope>
    <source>
        <strain evidence="12">IA702</strain>
    </source>
</reference>
<dbReference type="PANTHER" id="PTHR28533">
    <property type="entry name" value="PROTEIN PBN1"/>
    <property type="match status" value="1"/>
</dbReference>
<accession>A0A9N8YVG3</accession>
<gene>
    <name evidence="12" type="ORF">POCULU_LOCUS428</name>
</gene>
<dbReference type="PANTHER" id="PTHR28533:SF1">
    <property type="entry name" value="PROTEIN PBN1"/>
    <property type="match status" value="1"/>
</dbReference>
<feature type="transmembrane region" description="Helical" evidence="11">
    <location>
        <begin position="537"/>
        <end position="561"/>
    </location>
</feature>
<feature type="transmembrane region" description="Helical" evidence="11">
    <location>
        <begin position="31"/>
        <end position="52"/>
    </location>
</feature>
<dbReference type="Pfam" id="PF08320">
    <property type="entry name" value="PIG-X"/>
    <property type="match status" value="1"/>
</dbReference>
<keyword evidence="7 11" id="KW-0256">Endoplasmic reticulum</keyword>
<evidence type="ECO:0000256" key="10">
    <source>
        <dbReference type="ARBA" id="ARBA00023180"/>
    </source>
</evidence>
<dbReference type="GO" id="GO:0005789">
    <property type="term" value="C:endoplasmic reticulum membrane"/>
    <property type="evidence" value="ECO:0007669"/>
    <property type="project" value="UniProtKB-SubCell"/>
</dbReference>
<evidence type="ECO:0000313" key="12">
    <source>
        <dbReference type="EMBL" id="CAG8458505.1"/>
    </source>
</evidence>
<comment type="caution">
    <text evidence="11">Lacks conserved residue(s) required for the propagation of feature annotation.</text>
</comment>
<evidence type="ECO:0000256" key="1">
    <source>
        <dbReference type="ARBA" id="ARBA00004643"/>
    </source>
</evidence>
<dbReference type="AlphaFoldDB" id="A0A9N8YVG3"/>
<dbReference type="InterPro" id="IPR013233">
    <property type="entry name" value="PIG-X/PBN1"/>
</dbReference>
<evidence type="ECO:0000256" key="3">
    <source>
        <dbReference type="ARBA" id="ARBA00010345"/>
    </source>
</evidence>
<keyword evidence="9 11" id="KW-0472">Membrane</keyword>
<evidence type="ECO:0000313" key="13">
    <source>
        <dbReference type="Proteomes" id="UP000789572"/>
    </source>
</evidence>
<dbReference type="GO" id="GO:0006506">
    <property type="term" value="P:GPI anchor biosynthetic process"/>
    <property type="evidence" value="ECO:0007669"/>
    <property type="project" value="UniProtKB-KW"/>
</dbReference>
<sequence>MQLEMISIMRESRGTKNLKGRQHAQLETQKHISITMIIFYPSVALVIVLVLLPRLALSLARHRYSYVFDSSIPESSIQGDVLKNIGSDTVKISNFTGIKEWKMAVRLGEFTEKILQEELPPWKPEWKVRFQMLSPDAEELAPFLTRALPGFHVGLDLWNASSTPRLDINDEAFVMACRYLYKIFPIFLCPHHEGEHRSHAWIDLKQSITLPRSRTYLHQFHANGRRIVVSDSRFGNYALLKNGWKQPVAIDLNILFDSKNNMDMLELRMLWKLKEQSEEIIRPNQSEERVEVGVFESLHDGNSYIGVRSIIGDNKILPTLVTLPAVYLSKESHFFNSTIPTPHGFHPSFLTEITIPPGSFCEYHIVHSLPDSYFVDPYQIEELFPDGDIEIWGDTDLEKPVNNPTSLYAEGWMSTGSVVKIRTRIDGINASTVKFSLPIHLRYHHAAEYYKYMGYLTVNAFWPYVIENCIDETRVHDEVLFAPVPLPLSLILSEERGRIRYVMPNYDRLGLDSHAKYSYPAESINVPIGESDMSQTILFWTMIAVICGSFWLSMAVIRFVMRMQADKVENKMD</sequence>
<protein>
    <recommendedName>
        <fullName evidence="4 11">Protein PBN1</fullName>
    </recommendedName>
</protein>
<keyword evidence="13" id="KW-1185">Reference proteome</keyword>
<dbReference type="GO" id="GO:1990529">
    <property type="term" value="C:glycosylphosphatidylinositol-mannosyltransferase I complex"/>
    <property type="evidence" value="ECO:0007669"/>
    <property type="project" value="TreeGrafter"/>
</dbReference>
<keyword evidence="10" id="KW-0325">Glycoprotein</keyword>
<dbReference type="Proteomes" id="UP000789572">
    <property type="component" value="Unassembled WGS sequence"/>
</dbReference>
<dbReference type="InterPro" id="IPR042322">
    <property type="entry name" value="Pbn1"/>
</dbReference>
<keyword evidence="6 11" id="KW-0812">Transmembrane</keyword>
<evidence type="ECO:0000256" key="11">
    <source>
        <dbReference type="RuleBase" id="RU366056"/>
    </source>
</evidence>
<name>A0A9N8YVG3_9GLOM</name>
<keyword evidence="8 11" id="KW-1133">Transmembrane helix</keyword>
<evidence type="ECO:0000256" key="4">
    <source>
        <dbReference type="ARBA" id="ARBA00020410"/>
    </source>
</evidence>
<organism evidence="12 13">
    <name type="scientific">Paraglomus occultum</name>
    <dbReference type="NCBI Taxonomy" id="144539"/>
    <lineage>
        <taxon>Eukaryota</taxon>
        <taxon>Fungi</taxon>
        <taxon>Fungi incertae sedis</taxon>
        <taxon>Mucoromycota</taxon>
        <taxon>Glomeromycotina</taxon>
        <taxon>Glomeromycetes</taxon>
        <taxon>Paraglomerales</taxon>
        <taxon>Paraglomeraceae</taxon>
        <taxon>Paraglomus</taxon>
    </lineage>
</organism>
<keyword evidence="5 11" id="KW-0337">GPI-anchor biosynthesis</keyword>
<dbReference type="OrthoDB" id="5546453at2759"/>
<comment type="similarity">
    <text evidence="3 11">Belongs to the PIGX family.</text>
</comment>
<evidence type="ECO:0000256" key="5">
    <source>
        <dbReference type="ARBA" id="ARBA00022502"/>
    </source>
</evidence>